<accession>A0A194SDS1</accession>
<keyword evidence="2 6" id="KW-0812">Transmembrane</keyword>
<feature type="domain" description="Ion transport" evidence="7">
    <location>
        <begin position="56"/>
        <end position="168"/>
    </location>
</feature>
<evidence type="ECO:0000256" key="1">
    <source>
        <dbReference type="ARBA" id="ARBA00004141"/>
    </source>
</evidence>
<dbReference type="AlphaFoldDB" id="A0A194SDS1"/>
<feature type="compositionally biased region" description="Basic and acidic residues" evidence="5">
    <location>
        <begin position="205"/>
        <end position="226"/>
    </location>
</feature>
<evidence type="ECO:0000313" key="9">
    <source>
        <dbReference type="Proteomes" id="UP000053890"/>
    </source>
</evidence>
<feature type="transmembrane region" description="Helical" evidence="6">
    <location>
        <begin position="55"/>
        <end position="76"/>
    </location>
</feature>
<dbReference type="GeneID" id="28976270"/>
<dbReference type="GO" id="GO:0016020">
    <property type="term" value="C:membrane"/>
    <property type="evidence" value="ECO:0007669"/>
    <property type="project" value="UniProtKB-SubCell"/>
</dbReference>
<evidence type="ECO:0000256" key="3">
    <source>
        <dbReference type="ARBA" id="ARBA00022989"/>
    </source>
</evidence>
<keyword evidence="9" id="KW-1185">Reference proteome</keyword>
<dbReference type="Gene3D" id="1.20.120.350">
    <property type="entry name" value="Voltage-gated potassium channels. Chain C"/>
    <property type="match status" value="1"/>
</dbReference>
<reference evidence="8 9" key="1">
    <citation type="journal article" date="2015" name="Front. Microbiol.">
        <title>Genome sequence of the plant growth promoting endophytic yeast Rhodotorula graminis WP1.</title>
        <authorList>
            <person name="Firrincieli A."/>
            <person name="Otillar R."/>
            <person name="Salamov A."/>
            <person name="Schmutz J."/>
            <person name="Khan Z."/>
            <person name="Redman R.S."/>
            <person name="Fleck N.D."/>
            <person name="Lindquist E."/>
            <person name="Grigoriev I.V."/>
            <person name="Doty S.L."/>
        </authorList>
    </citation>
    <scope>NUCLEOTIDE SEQUENCE [LARGE SCALE GENOMIC DNA]</scope>
    <source>
        <strain evidence="8 9">WP1</strain>
    </source>
</reference>
<dbReference type="STRING" id="578459.A0A194SDS1"/>
<dbReference type="OrthoDB" id="429183at2759"/>
<dbReference type="PANTHER" id="PTHR38483">
    <property type="entry name" value="CHROMOSOME 1, WHOLE GENOME SHOTGUN SEQUENCE"/>
    <property type="match status" value="1"/>
</dbReference>
<dbReference type="GO" id="GO:0005216">
    <property type="term" value="F:monoatomic ion channel activity"/>
    <property type="evidence" value="ECO:0007669"/>
    <property type="project" value="InterPro"/>
</dbReference>
<evidence type="ECO:0000313" key="8">
    <source>
        <dbReference type="EMBL" id="KPV77566.1"/>
    </source>
</evidence>
<organism evidence="8 9">
    <name type="scientific">Rhodotorula graminis (strain WP1)</name>
    <dbReference type="NCBI Taxonomy" id="578459"/>
    <lineage>
        <taxon>Eukaryota</taxon>
        <taxon>Fungi</taxon>
        <taxon>Dikarya</taxon>
        <taxon>Basidiomycota</taxon>
        <taxon>Pucciniomycotina</taxon>
        <taxon>Microbotryomycetes</taxon>
        <taxon>Sporidiobolales</taxon>
        <taxon>Sporidiobolaceae</taxon>
        <taxon>Rhodotorula</taxon>
    </lineage>
</organism>
<dbReference type="Pfam" id="PF00520">
    <property type="entry name" value="Ion_trans"/>
    <property type="match status" value="1"/>
</dbReference>
<gene>
    <name evidence="8" type="ORF">RHOBADRAFT_51402</name>
</gene>
<name>A0A194SDS1_RHOGW</name>
<dbReference type="OMA" id="MSDMPRA"/>
<dbReference type="RefSeq" id="XP_018273615.1">
    <property type="nucleotide sequence ID" value="XM_018415822.1"/>
</dbReference>
<evidence type="ECO:0000256" key="6">
    <source>
        <dbReference type="SAM" id="Phobius"/>
    </source>
</evidence>
<evidence type="ECO:0000256" key="4">
    <source>
        <dbReference type="ARBA" id="ARBA00023136"/>
    </source>
</evidence>
<dbReference type="InterPro" id="IPR005821">
    <property type="entry name" value="Ion_trans_dom"/>
</dbReference>
<dbReference type="PANTHER" id="PTHR38483:SF1">
    <property type="entry name" value="ION TRANSPORT DOMAIN-CONTAINING PROTEIN"/>
    <property type="match status" value="1"/>
</dbReference>
<dbReference type="EMBL" id="KQ474074">
    <property type="protein sequence ID" value="KPV77566.1"/>
    <property type="molecule type" value="Genomic_DNA"/>
</dbReference>
<keyword evidence="4 6" id="KW-0472">Membrane</keyword>
<feature type="region of interest" description="Disordered" evidence="5">
    <location>
        <begin position="205"/>
        <end position="237"/>
    </location>
</feature>
<evidence type="ECO:0000256" key="5">
    <source>
        <dbReference type="SAM" id="MobiDB-lite"/>
    </source>
</evidence>
<keyword evidence="3 6" id="KW-1133">Transmembrane helix</keyword>
<comment type="subcellular location">
    <subcellularLocation>
        <location evidence="1">Membrane</location>
        <topology evidence="1">Multi-pass membrane protein</topology>
    </subcellularLocation>
</comment>
<evidence type="ECO:0000256" key="2">
    <source>
        <dbReference type="ARBA" id="ARBA00022692"/>
    </source>
</evidence>
<feature type="transmembrane region" description="Helical" evidence="6">
    <location>
        <begin position="82"/>
        <end position="105"/>
    </location>
</feature>
<proteinExistence type="predicted"/>
<sequence>MSSPRLSPSRTPPPPPLGASRLGDYDDGSSLRTPHFITRTEAIRGAANRVLFSQFYIFLYLSMALISLTTVVLSATSECPTLAFYILEIVVNTSMIIEVLVRLLAFGAQFWQSYWNALDLAITLFCAVTLVIIFFSGCSAKGEEVFDTFLLVVRNLFQFGRLALVLRKSGKSVFTRPAPIDLSAARTYSLDLDLDDEEALSTERRAMGGDLEAQRKQARRTGEPEARGFLLDSDEED</sequence>
<dbReference type="InterPro" id="IPR027359">
    <property type="entry name" value="Volt_channel_dom_sf"/>
</dbReference>
<feature type="region of interest" description="Disordered" evidence="5">
    <location>
        <begin position="1"/>
        <end position="23"/>
    </location>
</feature>
<dbReference type="SUPFAM" id="SSF81324">
    <property type="entry name" value="Voltage-gated potassium channels"/>
    <property type="match status" value="1"/>
</dbReference>
<evidence type="ECO:0000259" key="7">
    <source>
        <dbReference type="Pfam" id="PF00520"/>
    </source>
</evidence>
<dbReference type="Proteomes" id="UP000053890">
    <property type="component" value="Unassembled WGS sequence"/>
</dbReference>
<protein>
    <recommendedName>
        <fullName evidence="7">Ion transport domain-containing protein</fullName>
    </recommendedName>
</protein>
<feature type="transmembrane region" description="Helical" evidence="6">
    <location>
        <begin position="117"/>
        <end position="136"/>
    </location>
</feature>